<sequence>MLHTHRRFDGGRPAGEKKLAADSGNDGDGFAVARIALRDLGRWNRFYFTGGSVLMEAVL</sequence>
<dbReference type="EMBL" id="DF974452">
    <property type="protein sequence ID" value="GAU48642.1"/>
    <property type="molecule type" value="Genomic_DNA"/>
</dbReference>
<evidence type="ECO:0000313" key="3">
    <source>
        <dbReference type="Proteomes" id="UP000242715"/>
    </source>
</evidence>
<proteinExistence type="predicted"/>
<feature type="region of interest" description="Disordered" evidence="1">
    <location>
        <begin position="1"/>
        <end position="28"/>
    </location>
</feature>
<dbReference type="AlphaFoldDB" id="A0A2Z6PFM7"/>
<evidence type="ECO:0000313" key="2">
    <source>
        <dbReference type="EMBL" id="GAU48642.1"/>
    </source>
</evidence>
<feature type="compositionally biased region" description="Basic and acidic residues" evidence="1">
    <location>
        <begin position="7"/>
        <end position="20"/>
    </location>
</feature>
<protein>
    <submittedName>
        <fullName evidence="2">Uncharacterized protein</fullName>
    </submittedName>
</protein>
<dbReference type="Proteomes" id="UP000242715">
    <property type="component" value="Unassembled WGS sequence"/>
</dbReference>
<gene>
    <name evidence="2" type="ORF">TSUD_129930</name>
</gene>
<organism evidence="2 3">
    <name type="scientific">Trifolium subterraneum</name>
    <name type="common">Subterranean clover</name>
    <dbReference type="NCBI Taxonomy" id="3900"/>
    <lineage>
        <taxon>Eukaryota</taxon>
        <taxon>Viridiplantae</taxon>
        <taxon>Streptophyta</taxon>
        <taxon>Embryophyta</taxon>
        <taxon>Tracheophyta</taxon>
        <taxon>Spermatophyta</taxon>
        <taxon>Magnoliopsida</taxon>
        <taxon>eudicotyledons</taxon>
        <taxon>Gunneridae</taxon>
        <taxon>Pentapetalae</taxon>
        <taxon>rosids</taxon>
        <taxon>fabids</taxon>
        <taxon>Fabales</taxon>
        <taxon>Fabaceae</taxon>
        <taxon>Papilionoideae</taxon>
        <taxon>50 kb inversion clade</taxon>
        <taxon>NPAAA clade</taxon>
        <taxon>Hologalegina</taxon>
        <taxon>IRL clade</taxon>
        <taxon>Trifolieae</taxon>
        <taxon>Trifolium</taxon>
    </lineage>
</organism>
<evidence type="ECO:0000256" key="1">
    <source>
        <dbReference type="SAM" id="MobiDB-lite"/>
    </source>
</evidence>
<reference evidence="3" key="1">
    <citation type="journal article" date="2017" name="Front. Plant Sci.">
        <title>Climate Clever Clovers: New Paradigm to Reduce the Environmental Footprint of Ruminants by Breeding Low Methanogenic Forages Utilizing Haplotype Variation.</title>
        <authorList>
            <person name="Kaur P."/>
            <person name="Appels R."/>
            <person name="Bayer P.E."/>
            <person name="Keeble-Gagnere G."/>
            <person name="Wang J."/>
            <person name="Hirakawa H."/>
            <person name="Shirasawa K."/>
            <person name="Vercoe P."/>
            <person name="Stefanova K."/>
            <person name="Durmic Z."/>
            <person name="Nichols P."/>
            <person name="Revell C."/>
            <person name="Isobe S.N."/>
            <person name="Edwards D."/>
            <person name="Erskine W."/>
        </authorList>
    </citation>
    <scope>NUCLEOTIDE SEQUENCE [LARGE SCALE GENOMIC DNA]</scope>
    <source>
        <strain evidence="3">cv. Daliak</strain>
    </source>
</reference>
<accession>A0A2Z6PFM7</accession>
<name>A0A2Z6PFM7_TRISU</name>
<keyword evidence="3" id="KW-1185">Reference proteome</keyword>